<comment type="caution">
    <text evidence="6">The sequence shown here is derived from an EMBL/GenBank/DDBJ whole genome shotgun (WGS) entry which is preliminary data.</text>
</comment>
<dbReference type="CDD" id="cd00090">
    <property type="entry name" value="HTH_ARSR"/>
    <property type="match status" value="1"/>
</dbReference>
<evidence type="ECO:0000256" key="2">
    <source>
        <dbReference type="ARBA" id="ARBA00023015"/>
    </source>
</evidence>
<dbReference type="SMART" id="SM00418">
    <property type="entry name" value="HTH_ARSR"/>
    <property type="match status" value="1"/>
</dbReference>
<keyword evidence="4" id="KW-0804">Transcription</keyword>
<dbReference type="NCBIfam" id="NF033788">
    <property type="entry name" value="HTH_metalloreg"/>
    <property type="match status" value="1"/>
</dbReference>
<dbReference type="PROSITE" id="PS50987">
    <property type="entry name" value="HTH_ARSR_2"/>
    <property type="match status" value="1"/>
</dbReference>
<dbReference type="EMBL" id="SWCI01000004">
    <property type="protein sequence ID" value="TKB49230.1"/>
    <property type="molecule type" value="Genomic_DNA"/>
</dbReference>
<dbReference type="InterPro" id="IPR036390">
    <property type="entry name" value="WH_DNA-bd_sf"/>
</dbReference>
<dbReference type="PANTHER" id="PTHR33154:SF18">
    <property type="entry name" value="ARSENICAL RESISTANCE OPERON REPRESSOR"/>
    <property type="match status" value="1"/>
</dbReference>
<dbReference type="InterPro" id="IPR051081">
    <property type="entry name" value="HTH_MetalResp_TranReg"/>
</dbReference>
<sequence>MRDPVSLLKGLADATRLKIMLLISREGELCVCELSAALDESQPKISRHLARLRSEGLLKDVRRGQWVFYRLAELPDWTLDTLDGLNRQRPDVIDADITRLAAMGDRPDRKALCCD</sequence>
<keyword evidence="2" id="KW-0805">Transcription regulation</keyword>
<organism evidence="6 7">
    <name type="scientific">Ferrimonas sediminicola</name>
    <dbReference type="NCBI Taxonomy" id="2569538"/>
    <lineage>
        <taxon>Bacteria</taxon>
        <taxon>Pseudomonadati</taxon>
        <taxon>Pseudomonadota</taxon>
        <taxon>Gammaproteobacteria</taxon>
        <taxon>Alteromonadales</taxon>
        <taxon>Ferrimonadaceae</taxon>
        <taxon>Ferrimonas</taxon>
    </lineage>
</organism>
<gene>
    <name evidence="6" type="ORF">FCL40_07785</name>
</gene>
<dbReference type="InterPro" id="IPR036388">
    <property type="entry name" value="WH-like_DNA-bd_sf"/>
</dbReference>
<dbReference type="NCBIfam" id="NF007528">
    <property type="entry name" value="PRK10141.1"/>
    <property type="match status" value="1"/>
</dbReference>
<evidence type="ECO:0000256" key="4">
    <source>
        <dbReference type="ARBA" id="ARBA00023163"/>
    </source>
</evidence>
<evidence type="ECO:0000256" key="1">
    <source>
        <dbReference type="ARBA" id="ARBA00022849"/>
    </source>
</evidence>
<evidence type="ECO:0000313" key="6">
    <source>
        <dbReference type="EMBL" id="TKB49230.1"/>
    </source>
</evidence>
<dbReference type="PANTHER" id="PTHR33154">
    <property type="entry name" value="TRANSCRIPTIONAL REGULATOR, ARSR FAMILY"/>
    <property type="match status" value="1"/>
</dbReference>
<feature type="domain" description="HTH arsR-type" evidence="5">
    <location>
        <begin position="1"/>
        <end position="91"/>
    </location>
</feature>
<accession>A0A4U1BFN6</accession>
<dbReference type="GO" id="GO:0003700">
    <property type="term" value="F:DNA-binding transcription factor activity"/>
    <property type="evidence" value="ECO:0007669"/>
    <property type="project" value="InterPro"/>
</dbReference>
<dbReference type="PRINTS" id="PR00778">
    <property type="entry name" value="HTHARSR"/>
</dbReference>
<dbReference type="Gene3D" id="1.10.10.10">
    <property type="entry name" value="Winged helix-like DNA-binding domain superfamily/Winged helix DNA-binding domain"/>
    <property type="match status" value="1"/>
</dbReference>
<dbReference type="GO" id="GO:0046685">
    <property type="term" value="P:response to arsenic-containing substance"/>
    <property type="evidence" value="ECO:0007669"/>
    <property type="project" value="UniProtKB-KW"/>
</dbReference>
<dbReference type="InterPro" id="IPR011991">
    <property type="entry name" value="ArsR-like_HTH"/>
</dbReference>
<keyword evidence="1" id="KW-0059">Arsenical resistance</keyword>
<evidence type="ECO:0000259" key="5">
    <source>
        <dbReference type="PROSITE" id="PS50987"/>
    </source>
</evidence>
<dbReference type="OrthoDB" id="9793058at2"/>
<keyword evidence="3" id="KW-0238">DNA-binding</keyword>
<dbReference type="SUPFAM" id="SSF46785">
    <property type="entry name" value="Winged helix' DNA-binding domain"/>
    <property type="match status" value="1"/>
</dbReference>
<dbReference type="RefSeq" id="WP_136852598.1">
    <property type="nucleotide sequence ID" value="NZ_SWCI01000004.1"/>
</dbReference>
<dbReference type="InterPro" id="IPR001845">
    <property type="entry name" value="HTH_ArsR_DNA-bd_dom"/>
</dbReference>
<reference evidence="6 7" key="1">
    <citation type="submission" date="2019-04" db="EMBL/GenBank/DDBJ databases">
        <authorList>
            <person name="Hwang J.C."/>
        </authorList>
    </citation>
    <scope>NUCLEOTIDE SEQUENCE [LARGE SCALE GENOMIC DNA]</scope>
    <source>
        <strain evidence="6 7">IMCC35001</strain>
    </source>
</reference>
<dbReference type="Proteomes" id="UP000305674">
    <property type="component" value="Unassembled WGS sequence"/>
</dbReference>
<dbReference type="Pfam" id="PF01022">
    <property type="entry name" value="HTH_5"/>
    <property type="match status" value="1"/>
</dbReference>
<evidence type="ECO:0000256" key="3">
    <source>
        <dbReference type="ARBA" id="ARBA00023125"/>
    </source>
</evidence>
<evidence type="ECO:0000313" key="7">
    <source>
        <dbReference type="Proteomes" id="UP000305674"/>
    </source>
</evidence>
<protein>
    <submittedName>
        <fullName evidence="6">Metalloregulator ArsR/SmtB family transcription factor</fullName>
    </submittedName>
</protein>
<proteinExistence type="predicted"/>
<name>A0A4U1BFN6_9GAMM</name>
<keyword evidence="7" id="KW-1185">Reference proteome</keyword>
<dbReference type="AlphaFoldDB" id="A0A4U1BFN6"/>
<dbReference type="GO" id="GO:0003677">
    <property type="term" value="F:DNA binding"/>
    <property type="evidence" value="ECO:0007669"/>
    <property type="project" value="UniProtKB-KW"/>
</dbReference>